<keyword evidence="3" id="KW-1185">Reference proteome</keyword>
<dbReference type="GO" id="GO:0008233">
    <property type="term" value="F:peptidase activity"/>
    <property type="evidence" value="ECO:0007669"/>
    <property type="project" value="UniProtKB-KW"/>
</dbReference>
<dbReference type="RefSeq" id="WP_151542102.1">
    <property type="nucleotide sequence ID" value="NZ_WBMR01000066.1"/>
</dbReference>
<dbReference type="GO" id="GO:0006508">
    <property type="term" value="P:proteolysis"/>
    <property type="evidence" value="ECO:0007669"/>
    <property type="project" value="UniProtKB-KW"/>
</dbReference>
<keyword evidence="2" id="KW-0378">Hydrolase</keyword>
<name>A0A6L3VY70_9ACTN</name>
<dbReference type="InterPro" id="IPR025748">
    <property type="entry name" value="PrcB_C_dom"/>
</dbReference>
<feature type="domain" description="PrcB C-terminal" evidence="1">
    <location>
        <begin position="80"/>
        <end position="134"/>
    </location>
</feature>
<dbReference type="EMBL" id="WBMR01000066">
    <property type="protein sequence ID" value="KAB2378956.1"/>
    <property type="molecule type" value="Genomic_DNA"/>
</dbReference>
<organism evidence="2 3">
    <name type="scientific">Actinomadura montaniterrae</name>
    <dbReference type="NCBI Taxonomy" id="1803903"/>
    <lineage>
        <taxon>Bacteria</taxon>
        <taxon>Bacillati</taxon>
        <taxon>Actinomycetota</taxon>
        <taxon>Actinomycetes</taxon>
        <taxon>Streptosporangiales</taxon>
        <taxon>Thermomonosporaceae</taxon>
        <taxon>Actinomadura</taxon>
    </lineage>
</organism>
<keyword evidence="2" id="KW-0645">Protease</keyword>
<evidence type="ECO:0000313" key="3">
    <source>
        <dbReference type="Proteomes" id="UP000483004"/>
    </source>
</evidence>
<sequence length="160" mass="17738">MDDALQMREVPFETLVQEASSGLEEPCHLVIRDQKTWDELWPRVTTHRMPDPAVPGQWPVDANTKWVPPPSPEVDWSAGMVILVALGFRPTRGYHLEIDRIGVRGSVLIVHAVETEPGDVTFEMASHPVHAVTTPPFDGDVEVTIDVRQAEIGDCGLPDD</sequence>
<evidence type="ECO:0000313" key="2">
    <source>
        <dbReference type="EMBL" id="KAB2378956.1"/>
    </source>
</evidence>
<dbReference type="OrthoDB" id="3870025at2"/>
<proteinExistence type="predicted"/>
<gene>
    <name evidence="2" type="ORF">F9B16_22575</name>
</gene>
<protein>
    <submittedName>
        <fullName evidence="2">Protease complex subunit PrcB family protein</fullName>
    </submittedName>
</protein>
<dbReference type="AlphaFoldDB" id="A0A6L3VY70"/>
<reference evidence="2 3" key="1">
    <citation type="submission" date="2019-09" db="EMBL/GenBank/DDBJ databases">
        <title>Actinomadura physcomitrii sp. nov., a novel actinomycete isolated from moss [Physcomitrium sphaericum (Ludw) Fuernr].</title>
        <authorList>
            <person name="Liu C."/>
            <person name="Zhuang X."/>
        </authorList>
    </citation>
    <scope>NUCLEOTIDE SEQUENCE [LARGE SCALE GENOMIC DNA]</scope>
    <source>
        <strain evidence="2 3">CYP1-1B</strain>
    </source>
</reference>
<dbReference type="Proteomes" id="UP000483004">
    <property type="component" value="Unassembled WGS sequence"/>
</dbReference>
<comment type="caution">
    <text evidence="2">The sequence shown here is derived from an EMBL/GenBank/DDBJ whole genome shotgun (WGS) entry which is preliminary data.</text>
</comment>
<evidence type="ECO:0000259" key="1">
    <source>
        <dbReference type="Pfam" id="PF14343"/>
    </source>
</evidence>
<accession>A0A6L3VY70</accession>
<dbReference type="Pfam" id="PF14343">
    <property type="entry name" value="PrcB_C"/>
    <property type="match status" value="1"/>
</dbReference>